<feature type="non-terminal residue" evidence="1">
    <location>
        <position position="119"/>
    </location>
</feature>
<keyword evidence="2" id="KW-1185">Reference proteome</keyword>
<dbReference type="Proteomes" id="UP001189429">
    <property type="component" value="Unassembled WGS sequence"/>
</dbReference>
<protein>
    <submittedName>
        <fullName evidence="1">Uncharacterized protein</fullName>
    </submittedName>
</protein>
<gene>
    <name evidence="1" type="ORF">PCOR1329_LOCUS60488</name>
</gene>
<reference evidence="1" key="1">
    <citation type="submission" date="2023-10" db="EMBL/GenBank/DDBJ databases">
        <authorList>
            <person name="Chen Y."/>
            <person name="Shah S."/>
            <person name="Dougan E. K."/>
            <person name="Thang M."/>
            <person name="Chan C."/>
        </authorList>
    </citation>
    <scope>NUCLEOTIDE SEQUENCE [LARGE SCALE GENOMIC DNA]</scope>
</reference>
<proteinExistence type="predicted"/>
<comment type="caution">
    <text evidence="1">The sequence shown here is derived from an EMBL/GenBank/DDBJ whole genome shotgun (WGS) entry which is preliminary data.</text>
</comment>
<sequence>MRGGEVELVELSTASPAATPYWSCPKETKIKNDFEVDRAKAHECVSVFTVAKIDDKGKVISRLAWNLRKASLRFRAPPWTLGSPAALAAIELSDDMTGNLEVISFVGDVPDFFYRLALP</sequence>
<evidence type="ECO:0000313" key="2">
    <source>
        <dbReference type="Proteomes" id="UP001189429"/>
    </source>
</evidence>
<organism evidence="1 2">
    <name type="scientific">Prorocentrum cordatum</name>
    <dbReference type="NCBI Taxonomy" id="2364126"/>
    <lineage>
        <taxon>Eukaryota</taxon>
        <taxon>Sar</taxon>
        <taxon>Alveolata</taxon>
        <taxon>Dinophyceae</taxon>
        <taxon>Prorocentrales</taxon>
        <taxon>Prorocentraceae</taxon>
        <taxon>Prorocentrum</taxon>
    </lineage>
</organism>
<dbReference type="EMBL" id="CAUYUJ010017576">
    <property type="protein sequence ID" value="CAK0875945.1"/>
    <property type="molecule type" value="Genomic_DNA"/>
</dbReference>
<name>A0ABN9VR61_9DINO</name>
<evidence type="ECO:0000313" key="1">
    <source>
        <dbReference type="EMBL" id="CAK0875945.1"/>
    </source>
</evidence>
<accession>A0ABN9VR61</accession>